<name>A0A058ZU42_EUCGR</name>
<sequence>MSIEDDDAWRIVHVPGRPPIPTDQQLTVNAVAAQIQQPKLTNTIMRRLSQIAPLEDLHHVKRVNKKCLEGGLQICCIVKGRVGRTVQAMAHLIPSSKPRHFCWFRVFASAVQMSLMLMLSQLKEQVKSSNISGITGFSDEDSQSVVSFMKYALELAKSHGNMVVNAAVIVDPLSNQVIARACDEVCSRQTPKTEVGESKLRHPFLVYVHDGG</sequence>
<accession>A0A058ZU42</accession>
<dbReference type="InParanoid" id="A0A058ZU42"/>
<dbReference type="eggNOG" id="KOG2771">
    <property type="taxonomic scope" value="Eukaryota"/>
</dbReference>
<dbReference type="Gramene" id="KCW45333">
    <property type="protein sequence ID" value="KCW45333"/>
    <property type="gene ID" value="EUGRSUZ_L00998"/>
</dbReference>
<dbReference type="EMBL" id="MU848333">
    <property type="protein sequence ID" value="KAK2632844.1"/>
    <property type="molecule type" value="Genomic_DNA"/>
</dbReference>
<dbReference type="Proteomes" id="UP000030711">
    <property type="component" value="Unassembled WGS sequence"/>
</dbReference>
<organism evidence="2">
    <name type="scientific">Eucalyptus grandis</name>
    <name type="common">Flooded gum</name>
    <dbReference type="NCBI Taxonomy" id="71139"/>
    <lineage>
        <taxon>Eukaryota</taxon>
        <taxon>Viridiplantae</taxon>
        <taxon>Streptophyta</taxon>
        <taxon>Embryophyta</taxon>
        <taxon>Tracheophyta</taxon>
        <taxon>Spermatophyta</taxon>
        <taxon>Magnoliopsida</taxon>
        <taxon>eudicotyledons</taxon>
        <taxon>Gunneridae</taxon>
        <taxon>Pentapetalae</taxon>
        <taxon>rosids</taxon>
        <taxon>malvids</taxon>
        <taxon>Myrtales</taxon>
        <taxon>Myrtaceae</taxon>
        <taxon>Myrtoideae</taxon>
        <taxon>Eucalypteae</taxon>
        <taxon>Eucalyptus</taxon>
    </lineage>
</organism>
<dbReference type="EMBL" id="KK198848">
    <property type="protein sequence ID" value="KCW45333.1"/>
    <property type="molecule type" value="Genomic_DNA"/>
</dbReference>
<evidence type="ECO:0000313" key="3">
    <source>
        <dbReference type="Proteomes" id="UP000030711"/>
    </source>
</evidence>
<reference evidence="1" key="4">
    <citation type="submission" date="2023-07" db="EMBL/GenBank/DDBJ databases">
        <authorList>
            <person name="Myburg A.A."/>
            <person name="Grattapaglia D."/>
            <person name="Tuskan G.A."/>
            <person name="Hellsten U."/>
            <person name="Hayes R.D."/>
            <person name="Grimwood J."/>
            <person name="Jenkins J."/>
            <person name="Lindquist E."/>
            <person name="Tice H."/>
            <person name="Bauer D."/>
            <person name="Goodstein D.M."/>
            <person name="Dubchak I."/>
            <person name="Poliakov A."/>
            <person name="Mizrachi E."/>
            <person name="Kullan A.R."/>
            <person name="Hussey S.G."/>
            <person name="Pinard D."/>
            <person name="Van D.M."/>
            <person name="Singh P."/>
            <person name="Van J.I."/>
            <person name="Silva-Junior O.B."/>
            <person name="Togawa R.C."/>
            <person name="Pappas M.R."/>
            <person name="Faria D.A."/>
            <person name="Sansaloni C.P."/>
            <person name="Petroli C.D."/>
            <person name="Yang X."/>
            <person name="Ranjan P."/>
            <person name="Tschaplinski T.J."/>
            <person name="Ye C.Y."/>
            <person name="Li T."/>
            <person name="Sterck L."/>
            <person name="Vanneste K."/>
            <person name="Murat F."/>
            <person name="Soler M."/>
            <person name="Clemente H.S."/>
            <person name="Saidi N."/>
            <person name="Cassan-Wang H."/>
            <person name="Dunand C."/>
            <person name="Hefer C.A."/>
            <person name="Bornberg-Bauer E."/>
            <person name="Kersting A.R."/>
            <person name="Vining K."/>
            <person name="Amarasinghe V."/>
            <person name="Ranik M."/>
            <person name="Naithani S."/>
            <person name="Elser J."/>
            <person name="Boyd A.E."/>
            <person name="Liston A."/>
            <person name="Spatafora J.W."/>
            <person name="Dharmwardhana P."/>
            <person name="Raja R."/>
            <person name="Sullivan C."/>
            <person name="Romanel E."/>
            <person name="Alves-Ferreira M."/>
            <person name="Kulheim C."/>
            <person name="Foley W."/>
            <person name="Carocha V."/>
            <person name="Paiva J."/>
            <person name="Kudrna D."/>
            <person name="Brommonschenkel S.H."/>
            <person name="Pasquali G."/>
            <person name="Byrne M."/>
            <person name="Rigault P."/>
            <person name="Tibbits J."/>
            <person name="Spokevicius A."/>
            <person name="Jones R.C."/>
            <person name="Steane D.A."/>
            <person name="Vaillancourt R.E."/>
            <person name="Potts B.M."/>
            <person name="Joubert F."/>
            <person name="Barry K."/>
            <person name="Pappas G.J."/>
            <person name="Strauss S.H."/>
            <person name="Jaiswal P."/>
            <person name="Grima-Pettenati J."/>
            <person name="Salse J."/>
            <person name="Van D.P."/>
            <person name="Rokhsar D.S."/>
            <person name="Schmutz J."/>
        </authorList>
    </citation>
    <scope>NUCLEOTIDE SEQUENCE</scope>
    <source>
        <tissue evidence="1">Leaf extractions</tissue>
    </source>
</reference>
<dbReference type="STRING" id="71139.A0A058ZU42"/>
<dbReference type="OMA" id="FANTIVW"/>
<dbReference type="AlphaFoldDB" id="A0A058ZU42"/>
<evidence type="ECO:0000313" key="1">
    <source>
        <dbReference type="EMBL" id="KAK2632844.1"/>
    </source>
</evidence>
<protein>
    <submittedName>
        <fullName evidence="2">Uncharacterized protein</fullName>
    </submittedName>
</protein>
<reference evidence="1" key="2">
    <citation type="journal article" date="2014" name="Nature">
        <title>The genome of Eucalyptus grandis.</title>
        <authorList>
            <person name="Myburg A.A."/>
            <person name="Grattapaglia D."/>
            <person name="Tuskan G.A."/>
            <person name="Hellsten U."/>
            <person name="Hayes R.D."/>
            <person name="Grimwood J."/>
            <person name="Jenkins J."/>
            <person name="Lindquist E."/>
            <person name="Tice H."/>
            <person name="Bauer D."/>
            <person name="Goodstein D.M."/>
            <person name="Dubchak I."/>
            <person name="Poliakov A."/>
            <person name="Mizrachi E."/>
            <person name="Kullan A.R."/>
            <person name="Hussey S.G."/>
            <person name="Pinard D."/>
            <person name="van der Merwe K."/>
            <person name="Singh P."/>
            <person name="van Jaarsveld I."/>
            <person name="Silva-Junior O.B."/>
            <person name="Togawa R.C."/>
            <person name="Pappas M.R."/>
            <person name="Faria D.A."/>
            <person name="Sansaloni C.P."/>
            <person name="Petroli C.D."/>
            <person name="Yang X."/>
            <person name="Ranjan P."/>
            <person name="Tschaplinski T.J."/>
            <person name="Ye C.Y."/>
            <person name="Li T."/>
            <person name="Sterck L."/>
            <person name="Vanneste K."/>
            <person name="Murat F."/>
            <person name="Soler M."/>
            <person name="Clemente H.S."/>
            <person name="Saidi N."/>
            <person name="Cassan-Wang H."/>
            <person name="Dunand C."/>
            <person name="Hefer C.A."/>
            <person name="Bornberg-Bauer E."/>
            <person name="Kersting A.R."/>
            <person name="Vining K."/>
            <person name="Amarasinghe V."/>
            <person name="Ranik M."/>
            <person name="Naithani S."/>
            <person name="Elser J."/>
            <person name="Boyd A.E."/>
            <person name="Liston A."/>
            <person name="Spatafora J.W."/>
            <person name="Dharmwardhana P."/>
            <person name="Raja R."/>
            <person name="Sullivan C."/>
            <person name="Romanel E."/>
            <person name="Alves-Ferreira M."/>
            <person name="Kulheim C."/>
            <person name="Foley W."/>
            <person name="Carocha V."/>
            <person name="Paiva J."/>
            <person name="Kudrna D."/>
            <person name="Brommonschenkel S.H."/>
            <person name="Pasquali G."/>
            <person name="Byrne M."/>
            <person name="Rigault P."/>
            <person name="Tibbits J."/>
            <person name="Spokevicius A."/>
            <person name="Jones R.C."/>
            <person name="Steane D.A."/>
            <person name="Vaillancourt R.E."/>
            <person name="Potts B.M."/>
            <person name="Joubert F."/>
            <person name="Barry K."/>
            <person name="Pappas G.J."/>
            <person name="Strauss S.H."/>
            <person name="Jaiswal P."/>
            <person name="Grima-Pettenati J."/>
            <person name="Salse J."/>
            <person name="Van de Peer Y."/>
            <person name="Rokhsar D.S."/>
            <person name="Schmutz J."/>
        </authorList>
    </citation>
    <scope>NUCLEOTIDE SEQUENCE</scope>
    <source>
        <tissue evidence="1">Leaf extractions</tissue>
    </source>
</reference>
<proteinExistence type="predicted"/>
<evidence type="ECO:0000313" key="2">
    <source>
        <dbReference type="EMBL" id="KCW45333.1"/>
    </source>
</evidence>
<reference evidence="1" key="3">
    <citation type="submission" date="2023-04" db="EMBL/GenBank/DDBJ databases">
        <title>WGS assembly of Eucalyptus grandis.</title>
        <authorList>
            <person name="Myburg A."/>
            <person name="Grattapaglia D."/>
            <person name="Tuskan G."/>
            <person name="Hellsten U."/>
            <person name="Hayes R."/>
            <person name="Grimwood J."/>
            <person name="Jenkins J."/>
            <person name="Lindquist E."/>
            <person name="Tice H."/>
            <person name="Bauer D."/>
            <person name="Goodstein D."/>
            <person name="Dubchak I."/>
            <person name="Poliakov A."/>
            <person name="Mizrachi E."/>
            <person name="Kullan A."/>
            <person name="Hussey S."/>
            <person name="Pinard D."/>
            <person name="Van D."/>
            <person name="Singh P."/>
            <person name="Van J."/>
            <person name="Silva-Junior O."/>
            <person name="Togawa R."/>
            <person name="Pappas M."/>
            <person name="Faria D."/>
            <person name="Sansaloni C."/>
            <person name="Petroli C."/>
            <person name="Yang X."/>
            <person name="Ranjan P."/>
            <person name="Tschaplinski T."/>
            <person name="Ye C."/>
            <person name="Li T."/>
            <person name="Sterck L."/>
            <person name="Vanneste K."/>
            <person name="Murat F."/>
            <person name="Soler M."/>
            <person name="Clemente H."/>
            <person name="Saidi N."/>
            <person name="Cassan-Wang H."/>
            <person name="Dunand C."/>
            <person name="Hefer C."/>
            <person name="Bornberg-Bauer E."/>
            <person name="Kersting A."/>
            <person name="Vining K."/>
            <person name="Amarasinghe V."/>
            <person name="Ranik M."/>
            <person name="Naithani S."/>
            <person name="Elser J."/>
            <person name="Boyd A."/>
            <person name="Liston A."/>
            <person name="Spatafora J."/>
            <person name="Dharmwardhana P."/>
            <person name="Raja R."/>
            <person name="Sullivan C."/>
            <person name="Romanel E."/>
            <person name="Alves-Ferreira M."/>
            <person name="Kulheim C."/>
            <person name="Foley W."/>
            <person name="Carocha V."/>
            <person name="Paiva J."/>
            <person name="Kudrna D."/>
            <person name="Brommonschenkel S."/>
            <person name="Pasquali G."/>
            <person name="Byrne M."/>
            <person name="Rigault P."/>
            <person name="Tibbits J."/>
            <person name="Spokevicius A."/>
            <person name="Jones R."/>
            <person name="Steane D."/>
            <person name="Vaillancourt R."/>
            <person name="Potts B."/>
            <person name="Joubert F."/>
            <person name="Barry K."/>
            <person name="Pappas G."/>
            <person name="Strauss S."/>
            <person name="Jaiswal P."/>
            <person name="Grima-Pettenati J."/>
            <person name="Salse J."/>
            <person name="Van D."/>
            <person name="Rokhsar D."/>
            <person name="Schmutz J."/>
        </authorList>
    </citation>
    <scope>NUCLEOTIDE SEQUENCE</scope>
    <source>
        <tissue evidence="1">Leaf extractions</tissue>
    </source>
</reference>
<reference evidence="2" key="1">
    <citation type="submission" date="2013-07" db="EMBL/GenBank/DDBJ databases">
        <title>The genome of Eucalyptus grandis.</title>
        <authorList>
            <person name="Schmutz J."/>
            <person name="Hayes R."/>
            <person name="Myburg A."/>
            <person name="Tuskan G."/>
            <person name="Grattapaglia D."/>
            <person name="Rokhsar D.S."/>
        </authorList>
    </citation>
    <scope>NUCLEOTIDE SEQUENCE</scope>
    <source>
        <tissue evidence="2">Leaf extractions</tissue>
    </source>
</reference>
<keyword evidence="3" id="KW-1185">Reference proteome</keyword>
<gene>
    <name evidence="2" type="ORF">EUGRSUZ_L00998</name>
</gene>